<organism evidence="2 3">
    <name type="scientific">Protopolystoma xenopodis</name>
    <dbReference type="NCBI Taxonomy" id="117903"/>
    <lineage>
        <taxon>Eukaryota</taxon>
        <taxon>Metazoa</taxon>
        <taxon>Spiralia</taxon>
        <taxon>Lophotrochozoa</taxon>
        <taxon>Platyhelminthes</taxon>
        <taxon>Monogenea</taxon>
        <taxon>Polyopisthocotylea</taxon>
        <taxon>Polystomatidea</taxon>
        <taxon>Polystomatidae</taxon>
        <taxon>Protopolystoma</taxon>
    </lineage>
</organism>
<evidence type="ECO:0000313" key="2">
    <source>
        <dbReference type="EMBL" id="VEL25707.1"/>
    </source>
</evidence>
<evidence type="ECO:0000313" key="3">
    <source>
        <dbReference type="Proteomes" id="UP000784294"/>
    </source>
</evidence>
<feature type="region of interest" description="Disordered" evidence="1">
    <location>
        <begin position="52"/>
        <end position="115"/>
    </location>
</feature>
<name>A0A3S5A280_9PLAT</name>
<proteinExistence type="predicted"/>
<dbReference type="Proteomes" id="UP000784294">
    <property type="component" value="Unassembled WGS sequence"/>
</dbReference>
<keyword evidence="3" id="KW-1185">Reference proteome</keyword>
<gene>
    <name evidence="2" type="ORF">PXEA_LOCUS19147</name>
</gene>
<dbReference type="AlphaFoldDB" id="A0A3S5A280"/>
<sequence>MAAGVDDAGRRTGRRADSNSWRLAVELPRDALRWHRWPIGLPELGRVKPETRRKLAACRDQPSSRQRRSEQSKALDYSTEGWGTIGRRRRRPVGGVARGARQEYGVSQLEKPLCR</sequence>
<reference evidence="2" key="1">
    <citation type="submission" date="2018-11" db="EMBL/GenBank/DDBJ databases">
        <authorList>
            <consortium name="Pathogen Informatics"/>
        </authorList>
    </citation>
    <scope>NUCLEOTIDE SEQUENCE</scope>
</reference>
<accession>A0A3S5A280</accession>
<comment type="caution">
    <text evidence="2">The sequence shown here is derived from an EMBL/GenBank/DDBJ whole genome shotgun (WGS) entry which is preliminary data.</text>
</comment>
<protein>
    <submittedName>
        <fullName evidence="2">Uncharacterized protein</fullName>
    </submittedName>
</protein>
<dbReference type="EMBL" id="CAAALY010075760">
    <property type="protein sequence ID" value="VEL25707.1"/>
    <property type="molecule type" value="Genomic_DNA"/>
</dbReference>
<evidence type="ECO:0000256" key="1">
    <source>
        <dbReference type="SAM" id="MobiDB-lite"/>
    </source>
</evidence>